<dbReference type="EMBL" id="ML220120">
    <property type="protein sequence ID" value="TGZ81252.1"/>
    <property type="molecule type" value="Genomic_DNA"/>
</dbReference>
<dbReference type="AlphaFoldDB" id="A0A4S2MX38"/>
<name>A0A4S2MX38_9PEZI</name>
<sequence length="279" mass="30570">MRSLTQLSTLLLLTSASLAQAQLGFLRRLVGGGQQELSGKAATRINEIALTSENWLDVLNTTVSGVRGPGSGVVVRRAEAEDGGEEVVEVETEPDEEWLLYFTASGEGNQSVAVGGNVTLWDEVYKTTAPVLSTKKSNLHFGKIDATEPSTASLLSSFLLTPRQLPRLYHVSAYMHNSTLHLRLYTPPLNTSLPLRTQHLEKFVLQQRWKRVHPWTGVLNPIDGSLKSVAPALVRLREAYEVLPQWVVMILVSVIGRQVMVGAAGRLTAREREAPPTAT</sequence>
<reference evidence="2 3" key="1">
    <citation type="submission" date="2019-04" db="EMBL/GenBank/DDBJ databases">
        <title>Comparative genomics and transcriptomics to analyze fruiting body development in filamentous ascomycetes.</title>
        <authorList>
            <consortium name="DOE Joint Genome Institute"/>
            <person name="Lutkenhaus R."/>
            <person name="Traeger S."/>
            <person name="Breuer J."/>
            <person name="Kuo A."/>
            <person name="Lipzen A."/>
            <person name="Pangilinan J."/>
            <person name="Dilworth D."/>
            <person name="Sandor L."/>
            <person name="Poggeler S."/>
            <person name="Barry K."/>
            <person name="Grigoriev I.V."/>
            <person name="Nowrousian M."/>
        </authorList>
    </citation>
    <scope>NUCLEOTIDE SEQUENCE [LARGE SCALE GENOMIC DNA]</scope>
    <source>
        <strain evidence="2 3">CBS 389.68</strain>
    </source>
</reference>
<accession>A0A4S2MX38</accession>
<gene>
    <name evidence="2" type="ORF">EX30DRAFT_391498</name>
</gene>
<keyword evidence="3" id="KW-1185">Reference proteome</keyword>
<feature type="signal peptide" evidence="1">
    <location>
        <begin position="1"/>
        <end position="21"/>
    </location>
</feature>
<dbReference type="OrthoDB" id="1733656at2759"/>
<dbReference type="Proteomes" id="UP000298138">
    <property type="component" value="Unassembled WGS sequence"/>
</dbReference>
<feature type="chain" id="PRO_5020375031" evidence="1">
    <location>
        <begin position="22"/>
        <end position="279"/>
    </location>
</feature>
<evidence type="ECO:0000313" key="3">
    <source>
        <dbReference type="Proteomes" id="UP000298138"/>
    </source>
</evidence>
<proteinExistence type="predicted"/>
<keyword evidence="1" id="KW-0732">Signal</keyword>
<evidence type="ECO:0000256" key="1">
    <source>
        <dbReference type="SAM" id="SignalP"/>
    </source>
</evidence>
<evidence type="ECO:0000313" key="2">
    <source>
        <dbReference type="EMBL" id="TGZ81252.1"/>
    </source>
</evidence>
<dbReference type="InParanoid" id="A0A4S2MX38"/>
<organism evidence="2 3">
    <name type="scientific">Ascodesmis nigricans</name>
    <dbReference type="NCBI Taxonomy" id="341454"/>
    <lineage>
        <taxon>Eukaryota</taxon>
        <taxon>Fungi</taxon>
        <taxon>Dikarya</taxon>
        <taxon>Ascomycota</taxon>
        <taxon>Pezizomycotina</taxon>
        <taxon>Pezizomycetes</taxon>
        <taxon>Pezizales</taxon>
        <taxon>Ascodesmidaceae</taxon>
        <taxon>Ascodesmis</taxon>
    </lineage>
</organism>
<protein>
    <submittedName>
        <fullName evidence="2">Uncharacterized protein</fullName>
    </submittedName>
</protein>